<dbReference type="AlphaFoldDB" id="A0A2H9P9Q1"/>
<evidence type="ECO:0000313" key="1">
    <source>
        <dbReference type="EMBL" id="PIZ15045.1"/>
    </source>
</evidence>
<organism evidence="1 2">
    <name type="scientific">Candidatus Desantisbacteria bacterium CG_4_10_14_0_8_um_filter_39_17</name>
    <dbReference type="NCBI Taxonomy" id="1974542"/>
    <lineage>
        <taxon>Bacteria</taxon>
        <taxon>Candidatus Desantisiibacteriota</taxon>
    </lineage>
</organism>
<name>A0A2H9P9Q1_9BACT</name>
<dbReference type="Proteomes" id="UP000234145">
    <property type="component" value="Unassembled WGS sequence"/>
</dbReference>
<evidence type="ECO:0000313" key="2">
    <source>
        <dbReference type="Proteomes" id="UP000234145"/>
    </source>
</evidence>
<gene>
    <name evidence="1" type="ORF">COY51_06425</name>
</gene>
<comment type="caution">
    <text evidence="1">The sequence shown here is derived from an EMBL/GenBank/DDBJ whole genome shotgun (WGS) entry which is preliminary data.</text>
</comment>
<reference evidence="2" key="1">
    <citation type="submission" date="2017-09" db="EMBL/GenBank/DDBJ databases">
        <title>Depth-based differentiation of microbial function through sediment-hosted aquifers and enrichment of novel symbionts in the deep terrestrial subsurface.</title>
        <authorList>
            <person name="Probst A.J."/>
            <person name="Ladd B."/>
            <person name="Jarett J.K."/>
            <person name="Geller-Mcgrath D.E."/>
            <person name="Sieber C.M.K."/>
            <person name="Emerson J.B."/>
            <person name="Anantharaman K."/>
            <person name="Thomas B.C."/>
            <person name="Malmstrom R."/>
            <person name="Stieglmeier M."/>
            <person name="Klingl A."/>
            <person name="Woyke T."/>
            <person name="Ryan C.M."/>
            <person name="Banfield J.F."/>
        </authorList>
    </citation>
    <scope>NUCLEOTIDE SEQUENCE [LARGE SCALE GENOMIC DNA]</scope>
</reference>
<proteinExistence type="predicted"/>
<accession>A0A2H9P9Q1</accession>
<sequence length="381" mass="44747">MRMPQPDIGHYKNDILNYGHIYTNLEDIEIQEDIAKDYITVYKSIREKDYKPINLLSCHSERHREKTRLSPLFIEIFLKEAKKYDLKKKVDIKSRNVDARIIADQKKEDVDSLVKATIVGDKSIRQSGSDLQKTFDFFVRQSLSPLYPEDRSVGRIKTSIYTFFEQKFKIKCEEAQDDIIGIALSSKNKQHFVNVIDSAKQEYIKETAKRKPLLIPDEIWNVPEYLQFGSDDIKEDRKKSIVQPFYVKYLSKIEKVFVDFLEKPNGIVWWFKNEDRDATFFAVPYDNGWQKPFYVDFIIQMKDGRIGLFDTKAGLTLKTAGPKVEGLYQYIQSENKKGKKLFGGIVTNADPKDYKGRWVYFEGQDRDLKDNDFNNWKTLEL</sequence>
<protein>
    <submittedName>
        <fullName evidence="1">Uncharacterized protein</fullName>
    </submittedName>
</protein>
<dbReference type="EMBL" id="PFMS01000109">
    <property type="protein sequence ID" value="PIZ15045.1"/>
    <property type="molecule type" value="Genomic_DNA"/>
</dbReference>